<accession>A0AA86R2P7</accession>
<dbReference type="EMBL" id="CATOUU010000981">
    <property type="protein sequence ID" value="CAI9964654.1"/>
    <property type="molecule type" value="Genomic_DNA"/>
</dbReference>
<gene>
    <name evidence="2" type="ORF">HINF_LOCUS41283</name>
    <name evidence="1" type="ORF">HINF_LOCUS52299</name>
</gene>
<protein>
    <submittedName>
        <fullName evidence="2">Hypothetical_protein</fullName>
    </submittedName>
</protein>
<dbReference type="EMBL" id="CAXDID020000165">
    <property type="protein sequence ID" value="CAL6045695.1"/>
    <property type="molecule type" value="Genomic_DNA"/>
</dbReference>
<sequence>MQNLVDFYTSFEGLNIQTFAQESKLNFFPQNFSVKFYIQTVSHRLSLPLLQKQVKLQQNNGRPFTLAIVFGPLKQFNIVKILFQSGRFIYDSVQRFHFTSRILWQTMHVHSNPSSLAIVFGPLKQFNISIKINLFTIFINNVNNIFYNYNVQTIIQWNQLIIQFM</sequence>
<keyword evidence="3" id="KW-1185">Reference proteome</keyword>
<evidence type="ECO:0000313" key="2">
    <source>
        <dbReference type="EMBL" id="CAL6045695.1"/>
    </source>
</evidence>
<reference evidence="1" key="1">
    <citation type="submission" date="2023-06" db="EMBL/GenBank/DDBJ databases">
        <authorList>
            <person name="Kurt Z."/>
        </authorList>
    </citation>
    <scope>NUCLEOTIDE SEQUENCE</scope>
</reference>
<reference evidence="2 3" key="2">
    <citation type="submission" date="2024-07" db="EMBL/GenBank/DDBJ databases">
        <authorList>
            <person name="Akdeniz Z."/>
        </authorList>
    </citation>
    <scope>NUCLEOTIDE SEQUENCE [LARGE SCALE GENOMIC DNA]</scope>
</reference>
<proteinExistence type="predicted"/>
<dbReference type="AlphaFoldDB" id="A0AA86R2P7"/>
<organism evidence="1">
    <name type="scientific">Hexamita inflata</name>
    <dbReference type="NCBI Taxonomy" id="28002"/>
    <lineage>
        <taxon>Eukaryota</taxon>
        <taxon>Metamonada</taxon>
        <taxon>Diplomonadida</taxon>
        <taxon>Hexamitidae</taxon>
        <taxon>Hexamitinae</taxon>
        <taxon>Hexamita</taxon>
    </lineage>
</organism>
<comment type="caution">
    <text evidence="1">The sequence shown here is derived from an EMBL/GenBank/DDBJ whole genome shotgun (WGS) entry which is preliminary data.</text>
</comment>
<dbReference type="Proteomes" id="UP001642409">
    <property type="component" value="Unassembled WGS sequence"/>
</dbReference>
<evidence type="ECO:0000313" key="1">
    <source>
        <dbReference type="EMBL" id="CAI9964654.1"/>
    </source>
</evidence>
<name>A0AA86R2P7_9EUKA</name>
<evidence type="ECO:0000313" key="3">
    <source>
        <dbReference type="Proteomes" id="UP001642409"/>
    </source>
</evidence>